<dbReference type="InterPro" id="IPR004254">
    <property type="entry name" value="AdipoR/HlyIII-related"/>
</dbReference>
<organism evidence="7 8">
    <name type="scientific">Donghicola tyrosinivorans</name>
    <dbReference type="NCBI Taxonomy" id="1652492"/>
    <lineage>
        <taxon>Bacteria</taxon>
        <taxon>Pseudomonadati</taxon>
        <taxon>Pseudomonadota</taxon>
        <taxon>Alphaproteobacteria</taxon>
        <taxon>Rhodobacterales</taxon>
        <taxon>Roseobacteraceae</taxon>
        <taxon>Donghicola</taxon>
    </lineage>
</organism>
<keyword evidence="5" id="KW-0862">Zinc</keyword>
<feature type="transmembrane region" description="Helical" evidence="6">
    <location>
        <begin position="48"/>
        <end position="71"/>
    </location>
</feature>
<keyword evidence="4 6" id="KW-0472">Membrane</keyword>
<dbReference type="OrthoDB" id="9813689at2"/>
<feature type="transmembrane region" description="Helical" evidence="6">
    <location>
        <begin position="158"/>
        <end position="180"/>
    </location>
</feature>
<feature type="binding site" evidence="5">
    <location>
        <position position="69"/>
    </location>
    <ligand>
        <name>Zn(2+)</name>
        <dbReference type="ChEBI" id="CHEBI:29105"/>
    </ligand>
</feature>
<evidence type="ECO:0000256" key="5">
    <source>
        <dbReference type="PIRSR" id="PIRSR604254-1"/>
    </source>
</evidence>
<evidence type="ECO:0000313" key="8">
    <source>
        <dbReference type="Proteomes" id="UP000238392"/>
    </source>
</evidence>
<gene>
    <name evidence="7" type="ORF">CLV74_102160</name>
</gene>
<sequence>MTAATYPSPVQSHRHADIAVHAVGLLAILLAGGILVSKAIHDLETKLVVAVVVYVLCALASNLASCAYHFLTLHHRRTLLRRIDHAAIYPSIAGTFTPFFVLAGTTWTMALLWVCWGLTALAVWNKITNETVKSRWSTASYLGLGAIGLGALPDLTNVSVTALWCILAGSAAYVVGTVFYARKSMPFRYAIWHTWVNIGGALMFAGVWIALSTQW</sequence>
<dbReference type="GO" id="GO:0016020">
    <property type="term" value="C:membrane"/>
    <property type="evidence" value="ECO:0007669"/>
    <property type="project" value="UniProtKB-SubCell"/>
</dbReference>
<dbReference type="PANTHER" id="PTHR20855:SF3">
    <property type="entry name" value="LD03007P"/>
    <property type="match status" value="1"/>
</dbReference>
<feature type="transmembrane region" description="Helical" evidence="6">
    <location>
        <begin position="136"/>
        <end position="152"/>
    </location>
</feature>
<feature type="transmembrane region" description="Helical" evidence="6">
    <location>
        <begin position="192"/>
        <end position="211"/>
    </location>
</feature>
<keyword evidence="2 6" id="KW-0812">Transmembrane</keyword>
<keyword evidence="5" id="KW-0479">Metal-binding</keyword>
<dbReference type="EMBL" id="PVTQ01000002">
    <property type="protein sequence ID" value="PRY92245.1"/>
    <property type="molecule type" value="Genomic_DNA"/>
</dbReference>
<dbReference type="GO" id="GO:0046872">
    <property type="term" value="F:metal ion binding"/>
    <property type="evidence" value="ECO:0007669"/>
    <property type="project" value="UniProtKB-KW"/>
</dbReference>
<keyword evidence="3 6" id="KW-1133">Transmembrane helix</keyword>
<dbReference type="AlphaFoldDB" id="A0A2T0X021"/>
<feature type="transmembrane region" description="Helical" evidence="6">
    <location>
        <begin position="99"/>
        <end position="124"/>
    </location>
</feature>
<comment type="subcellular location">
    <subcellularLocation>
        <location evidence="1">Membrane</location>
        <topology evidence="1">Multi-pass membrane protein</topology>
    </subcellularLocation>
</comment>
<dbReference type="RefSeq" id="WP_106262775.1">
    <property type="nucleotide sequence ID" value="NZ_PVTQ01000002.1"/>
</dbReference>
<dbReference type="PANTHER" id="PTHR20855">
    <property type="entry name" value="ADIPOR/PROGESTIN RECEPTOR-RELATED"/>
    <property type="match status" value="1"/>
</dbReference>
<name>A0A2T0X021_9RHOB</name>
<evidence type="ECO:0000256" key="2">
    <source>
        <dbReference type="ARBA" id="ARBA00022692"/>
    </source>
</evidence>
<protein>
    <submittedName>
        <fullName evidence="7">Hemolysin III</fullName>
    </submittedName>
</protein>
<evidence type="ECO:0000256" key="4">
    <source>
        <dbReference type="ARBA" id="ARBA00023136"/>
    </source>
</evidence>
<comment type="caution">
    <text evidence="7">The sequence shown here is derived from an EMBL/GenBank/DDBJ whole genome shotgun (WGS) entry which is preliminary data.</text>
</comment>
<proteinExistence type="predicted"/>
<accession>A0A2T0X021</accession>
<evidence type="ECO:0000256" key="1">
    <source>
        <dbReference type="ARBA" id="ARBA00004141"/>
    </source>
</evidence>
<evidence type="ECO:0000256" key="3">
    <source>
        <dbReference type="ARBA" id="ARBA00022989"/>
    </source>
</evidence>
<dbReference type="Pfam" id="PF03006">
    <property type="entry name" value="HlyIII"/>
    <property type="match status" value="1"/>
</dbReference>
<reference evidence="7 8" key="1">
    <citation type="submission" date="2018-03" db="EMBL/GenBank/DDBJ databases">
        <title>Genomic Encyclopedia of Archaeal and Bacterial Type Strains, Phase II (KMG-II): from individual species to whole genera.</title>
        <authorList>
            <person name="Goeker M."/>
        </authorList>
    </citation>
    <scope>NUCLEOTIDE SEQUENCE [LARGE SCALE GENOMIC DNA]</scope>
    <source>
        <strain evidence="7 8">DSM 100212</strain>
    </source>
</reference>
<feature type="binding site" evidence="5">
    <location>
        <position position="193"/>
    </location>
    <ligand>
        <name>Zn(2+)</name>
        <dbReference type="ChEBI" id="CHEBI:29105"/>
    </ligand>
</feature>
<dbReference type="Proteomes" id="UP000238392">
    <property type="component" value="Unassembled WGS sequence"/>
</dbReference>
<evidence type="ECO:0000256" key="6">
    <source>
        <dbReference type="SAM" id="Phobius"/>
    </source>
</evidence>
<feature type="transmembrane region" description="Helical" evidence="6">
    <location>
        <begin position="18"/>
        <end position="36"/>
    </location>
</feature>
<evidence type="ECO:0000313" key="7">
    <source>
        <dbReference type="EMBL" id="PRY92245.1"/>
    </source>
</evidence>
<keyword evidence="8" id="KW-1185">Reference proteome</keyword>